<feature type="transmembrane region" description="Helical" evidence="2">
    <location>
        <begin position="72"/>
        <end position="95"/>
    </location>
</feature>
<keyword evidence="4" id="KW-1185">Reference proteome</keyword>
<keyword evidence="2" id="KW-0812">Transmembrane</keyword>
<organism evidence="4">
    <name type="scientific">Metarhizium acridum (strain CQMa 102)</name>
    <dbReference type="NCBI Taxonomy" id="655827"/>
    <lineage>
        <taxon>Eukaryota</taxon>
        <taxon>Fungi</taxon>
        <taxon>Dikarya</taxon>
        <taxon>Ascomycota</taxon>
        <taxon>Pezizomycotina</taxon>
        <taxon>Sordariomycetes</taxon>
        <taxon>Hypocreomycetidae</taxon>
        <taxon>Hypocreales</taxon>
        <taxon>Clavicipitaceae</taxon>
        <taxon>Metarhizium</taxon>
    </lineage>
</organism>
<reference evidence="3 4" key="1">
    <citation type="journal article" date="2011" name="PLoS Genet.">
        <title>Genome sequencing and comparative transcriptomics of the model entomopathogenic fungi Metarhizium anisopliae and M. acridum.</title>
        <authorList>
            <person name="Gao Q."/>
            <person name="Jin K."/>
            <person name="Ying S.H."/>
            <person name="Zhang Y."/>
            <person name="Xiao G."/>
            <person name="Shang Y."/>
            <person name="Duan Z."/>
            <person name="Hu X."/>
            <person name="Xie X.Q."/>
            <person name="Zhou G."/>
            <person name="Peng G."/>
            <person name="Luo Z."/>
            <person name="Huang W."/>
            <person name="Wang B."/>
            <person name="Fang W."/>
            <person name="Wang S."/>
            <person name="Zhong Y."/>
            <person name="Ma L.J."/>
            <person name="St Leger R.J."/>
            <person name="Zhao G.P."/>
            <person name="Pei Y."/>
            <person name="Feng M.G."/>
            <person name="Xia Y."/>
            <person name="Wang C."/>
        </authorList>
    </citation>
    <scope>NUCLEOTIDE SEQUENCE [LARGE SCALE GENOMIC DNA]</scope>
    <source>
        <strain evidence="3 4">CQMa 102</strain>
    </source>
</reference>
<evidence type="ECO:0000313" key="3">
    <source>
        <dbReference type="EMBL" id="EFY86238.1"/>
    </source>
</evidence>
<dbReference type="HOGENOM" id="CLU_2004440_0_0_1"/>
<feature type="compositionally biased region" description="Basic and acidic residues" evidence="1">
    <location>
        <begin position="17"/>
        <end position="26"/>
    </location>
</feature>
<dbReference type="GeneID" id="19252003"/>
<dbReference type="AlphaFoldDB" id="E9ECU4"/>
<dbReference type="EMBL" id="GL698552">
    <property type="protein sequence ID" value="EFY86238.1"/>
    <property type="molecule type" value="Genomic_DNA"/>
</dbReference>
<protein>
    <submittedName>
        <fullName evidence="3">Uncharacterized protein</fullName>
    </submittedName>
</protein>
<evidence type="ECO:0000313" key="4">
    <source>
        <dbReference type="Proteomes" id="UP000002499"/>
    </source>
</evidence>
<keyword evidence="2" id="KW-0472">Membrane</keyword>
<gene>
    <name evidence="3" type="ORF">MAC_07692</name>
</gene>
<feature type="compositionally biased region" description="Basic and acidic residues" evidence="1">
    <location>
        <begin position="40"/>
        <end position="53"/>
    </location>
</feature>
<sequence>MEQNIGVVRQLRTVAQRGERHVDDHGNGLSDSTTPIAKLPTERPDSKAAQKSEVDEGVKLAGLFGRLIFLKYMLYFGGPMAATLITLNLALQIGAENSITLWMSHWVDEAAQNGSLTILACTSP</sequence>
<dbReference type="Proteomes" id="UP000002499">
    <property type="component" value="Unassembled WGS sequence"/>
</dbReference>
<dbReference type="KEGG" id="maw:19252003"/>
<evidence type="ECO:0000256" key="2">
    <source>
        <dbReference type="SAM" id="Phobius"/>
    </source>
</evidence>
<proteinExistence type="predicted"/>
<accession>E9ECU4</accession>
<dbReference type="InParanoid" id="E9ECU4"/>
<name>E9ECU4_METAQ</name>
<feature type="region of interest" description="Disordered" evidence="1">
    <location>
        <begin position="15"/>
        <end position="53"/>
    </location>
</feature>
<evidence type="ECO:0000256" key="1">
    <source>
        <dbReference type="SAM" id="MobiDB-lite"/>
    </source>
</evidence>
<keyword evidence="2" id="KW-1133">Transmembrane helix</keyword>